<sequence>MTDTTTVRTLTASGALKALNAAHATSLELGVPVNIAVCDAAGNELAFLRPDGAALLSMGIARDKAYTVVAFHGIPTDAWYGMIKDEPALLNGIVHRDRLVIFGGGVPIKVDGVLVGAVGCSGGSAEEDALVAQAGADALA</sequence>
<gene>
    <name evidence="1" type="ORF">ET996_09805</name>
</gene>
<organism evidence="1 2">
    <name type="scientific">Propioniciclava tarda</name>
    <dbReference type="NCBI Taxonomy" id="433330"/>
    <lineage>
        <taxon>Bacteria</taxon>
        <taxon>Bacillati</taxon>
        <taxon>Actinomycetota</taxon>
        <taxon>Actinomycetes</taxon>
        <taxon>Propionibacteriales</taxon>
        <taxon>Propionibacteriaceae</taxon>
        <taxon>Propioniciclava</taxon>
    </lineage>
</organism>
<dbReference type="RefSeq" id="WP_131172384.1">
    <property type="nucleotide sequence ID" value="NZ_FXTL01000011.1"/>
</dbReference>
<dbReference type="InterPro" id="IPR052517">
    <property type="entry name" value="GlcG_carb_metab_protein"/>
</dbReference>
<keyword evidence="2" id="KW-1185">Reference proteome</keyword>
<dbReference type="AlphaFoldDB" id="A0A4Q9KJP6"/>
<dbReference type="Gene3D" id="3.30.450.150">
    <property type="entry name" value="Haem-degrading domain"/>
    <property type="match status" value="1"/>
</dbReference>
<protein>
    <submittedName>
        <fullName evidence="1">Heme-binding protein</fullName>
    </submittedName>
</protein>
<evidence type="ECO:0000313" key="1">
    <source>
        <dbReference type="EMBL" id="TBT94682.1"/>
    </source>
</evidence>
<dbReference type="PANTHER" id="PTHR34309:SF1">
    <property type="entry name" value="PROTEIN GLCG"/>
    <property type="match status" value="1"/>
</dbReference>
<dbReference type="OrthoDB" id="3732157at2"/>
<evidence type="ECO:0000313" key="2">
    <source>
        <dbReference type="Proteomes" id="UP000291933"/>
    </source>
</evidence>
<dbReference type="InterPro" id="IPR038084">
    <property type="entry name" value="PduO/GlcC-like_sf"/>
</dbReference>
<reference evidence="1 2" key="1">
    <citation type="submission" date="2019-01" db="EMBL/GenBank/DDBJ databases">
        <title>Lactibacter flavus gen. nov., sp. nov., a novel bacterium of the family Propionibacteriaceae isolated from raw milk and dairy products.</title>
        <authorList>
            <person name="Huptas C."/>
            <person name="Wenning M."/>
            <person name="Breitenwieser F."/>
            <person name="Doll E."/>
            <person name="Von Neubeck M."/>
            <person name="Busse H.-J."/>
            <person name="Scherer S."/>
        </authorList>
    </citation>
    <scope>NUCLEOTIDE SEQUENCE [LARGE SCALE GENOMIC DNA]</scope>
    <source>
        <strain evidence="1 2">DSM 22130</strain>
    </source>
</reference>
<proteinExistence type="predicted"/>
<dbReference type="SUPFAM" id="SSF143744">
    <property type="entry name" value="GlcG-like"/>
    <property type="match status" value="1"/>
</dbReference>
<dbReference type="PANTHER" id="PTHR34309">
    <property type="entry name" value="SLR1406 PROTEIN"/>
    <property type="match status" value="1"/>
</dbReference>
<dbReference type="Proteomes" id="UP000291933">
    <property type="component" value="Unassembled WGS sequence"/>
</dbReference>
<accession>A0A4Q9KJP6</accession>
<dbReference type="InterPro" id="IPR005624">
    <property type="entry name" value="PduO/GlcC-like"/>
</dbReference>
<comment type="caution">
    <text evidence="1">The sequence shown here is derived from an EMBL/GenBank/DDBJ whole genome shotgun (WGS) entry which is preliminary data.</text>
</comment>
<dbReference type="EMBL" id="SDMR01000011">
    <property type="protein sequence ID" value="TBT94682.1"/>
    <property type="molecule type" value="Genomic_DNA"/>
</dbReference>
<dbReference type="Pfam" id="PF03928">
    <property type="entry name" value="HbpS-like"/>
    <property type="match status" value="1"/>
</dbReference>
<name>A0A4Q9KJP6_PROTD</name>